<evidence type="ECO:0000256" key="12">
    <source>
        <dbReference type="ARBA" id="ARBA00023251"/>
    </source>
</evidence>
<dbReference type="STRING" id="160454.RV10_GL002506"/>
<feature type="transmembrane region" description="Helical" evidence="14">
    <location>
        <begin position="257"/>
        <end position="275"/>
    </location>
</feature>
<keyword evidence="17" id="KW-1185">Reference proteome</keyword>
<dbReference type="AlphaFoldDB" id="R2Q6R5"/>
<proteinExistence type="inferred from homology"/>
<keyword evidence="6" id="KW-1003">Cell membrane</keyword>
<sequence length="456" mass="49930">MEYAVEEKKVEVGKVVPIILFLMVFSLVIDNSFKIISPELVSYFGVSASTVSWQVTLAGLFIGMGAVVYASLADSVSIRTLLIIGIGLICGGSLLGYLVHESYWLVVLARVIQASGLGATETLYLIFIAKYADPKKQKKYMGYSTSSFQIATVIGTLTGGFITTHLAWQHLFIIPLFTVLCVPFILKYLPKEETTKNHIDVLGLILVAAVSTSVMLYLSYFDWRFFTAFVLATALFLGYITKNKTAFITIEFFKNKLFVFVLLTAFLLYSTQSAYTLNAFSFFMVEVYHVGLDSVSAMFIPACLAAALVGSFSGKISQNLSSLQCIYLALGMIILNILGGALLMGQSVIVFIVSLVLTSCSFALIYAPLIHTCLLKVGEEHKGTALGFYNLCVNVAMSIGFTYSSFFIDNQAVRLPFVAGEMAAHYSAVLLIIALIAFLALAVFTIFARKQLKTEN</sequence>
<feature type="transmembrane region" description="Helical" evidence="14">
    <location>
        <begin position="201"/>
        <end position="219"/>
    </location>
</feature>
<dbReference type="GO" id="GO:0015297">
    <property type="term" value="F:antiporter activity"/>
    <property type="evidence" value="ECO:0007669"/>
    <property type="project" value="UniProtKB-KW"/>
</dbReference>
<dbReference type="InterPro" id="IPR011701">
    <property type="entry name" value="MFS"/>
</dbReference>
<feature type="transmembrane region" description="Helical" evidence="14">
    <location>
        <begin position="386"/>
        <end position="408"/>
    </location>
</feature>
<gene>
    <name evidence="16" type="ORF">UAU_03472</name>
</gene>
<dbReference type="InterPro" id="IPR020846">
    <property type="entry name" value="MFS_dom"/>
</dbReference>
<comment type="function">
    <text evidence="1">Resistance to tetracycline by an active tetracycline efflux. This is an energy-dependent process that decreases the accumulation of the antibiotic in whole cells. This protein functions as a metal-tetracycline/H(+) antiporter.</text>
</comment>
<organism evidence="16 17">
    <name type="scientific">Enterococcus pallens ATCC BAA-351</name>
    <dbReference type="NCBI Taxonomy" id="1158607"/>
    <lineage>
        <taxon>Bacteria</taxon>
        <taxon>Bacillati</taxon>
        <taxon>Bacillota</taxon>
        <taxon>Bacilli</taxon>
        <taxon>Lactobacillales</taxon>
        <taxon>Enterococcaceae</taxon>
        <taxon>Enterococcus</taxon>
    </lineage>
</organism>
<keyword evidence="9 14" id="KW-1133">Transmembrane helix</keyword>
<accession>R2Q6R5</accession>
<comment type="similarity">
    <text evidence="3">Belongs to the major facilitator superfamily. TCR/Tet family.</text>
</comment>
<evidence type="ECO:0000256" key="5">
    <source>
        <dbReference type="ARBA" id="ARBA00022449"/>
    </source>
</evidence>
<dbReference type="PRINTS" id="PR01036">
    <property type="entry name" value="TCRTETB"/>
</dbReference>
<evidence type="ECO:0000259" key="15">
    <source>
        <dbReference type="PROSITE" id="PS50850"/>
    </source>
</evidence>
<dbReference type="Gene3D" id="1.20.1250.20">
    <property type="entry name" value="MFS general substrate transporter like domains"/>
    <property type="match status" value="1"/>
</dbReference>
<keyword evidence="7 14" id="KW-0812">Transmembrane</keyword>
<feature type="transmembrane region" description="Helical" evidence="14">
    <location>
        <begin position="168"/>
        <end position="189"/>
    </location>
</feature>
<evidence type="ECO:0000256" key="3">
    <source>
        <dbReference type="ARBA" id="ARBA00007520"/>
    </source>
</evidence>
<feature type="transmembrane region" description="Helical" evidence="14">
    <location>
        <begin position="349"/>
        <end position="374"/>
    </location>
</feature>
<dbReference type="HOGENOM" id="CLU_000960_3_2_9"/>
<feature type="transmembrane region" description="Helical" evidence="14">
    <location>
        <begin position="12"/>
        <end position="29"/>
    </location>
</feature>
<keyword evidence="5" id="KW-0050">Antiport</keyword>
<evidence type="ECO:0000256" key="13">
    <source>
        <dbReference type="ARBA" id="ARBA00040630"/>
    </source>
</evidence>
<feature type="transmembrane region" description="Helical" evidence="14">
    <location>
        <begin position="225"/>
        <end position="241"/>
    </location>
</feature>
<dbReference type="RefSeq" id="WP_010758449.1">
    <property type="nucleotide sequence ID" value="NZ_ASWD01000004.1"/>
</dbReference>
<dbReference type="PROSITE" id="PS50850">
    <property type="entry name" value="MFS"/>
    <property type="match status" value="1"/>
</dbReference>
<evidence type="ECO:0000256" key="4">
    <source>
        <dbReference type="ARBA" id="ARBA00022448"/>
    </source>
</evidence>
<dbReference type="eggNOG" id="COG2814">
    <property type="taxonomic scope" value="Bacteria"/>
</dbReference>
<evidence type="ECO:0000313" key="17">
    <source>
        <dbReference type="Proteomes" id="UP000013782"/>
    </source>
</evidence>
<feature type="transmembrane region" description="Helical" evidence="14">
    <location>
        <begin position="105"/>
        <end position="128"/>
    </location>
</feature>
<keyword evidence="10" id="KW-0406">Ion transport</keyword>
<feature type="transmembrane region" description="Helical" evidence="14">
    <location>
        <begin position="81"/>
        <end position="99"/>
    </location>
</feature>
<dbReference type="PANTHER" id="PTHR23501">
    <property type="entry name" value="MAJOR FACILITATOR SUPERFAMILY"/>
    <property type="match status" value="1"/>
</dbReference>
<feature type="transmembrane region" description="Helical" evidence="14">
    <location>
        <begin position="295"/>
        <end position="313"/>
    </location>
</feature>
<keyword evidence="4" id="KW-0813">Transport</keyword>
<dbReference type="Pfam" id="PF07690">
    <property type="entry name" value="MFS_1"/>
    <property type="match status" value="1"/>
</dbReference>
<reference evidence="16 17" key="1">
    <citation type="submission" date="2013-02" db="EMBL/GenBank/DDBJ databases">
        <title>The Genome Sequence of Enterococcus pallens BAA-351.</title>
        <authorList>
            <consortium name="The Broad Institute Genome Sequencing Platform"/>
            <consortium name="The Broad Institute Genome Sequencing Center for Infectious Disease"/>
            <person name="Earl A.M."/>
            <person name="Gilmore M.S."/>
            <person name="Lebreton F."/>
            <person name="Walker B."/>
            <person name="Young S.K."/>
            <person name="Zeng Q."/>
            <person name="Gargeya S."/>
            <person name="Fitzgerald M."/>
            <person name="Haas B."/>
            <person name="Abouelleil A."/>
            <person name="Alvarado L."/>
            <person name="Arachchi H.M."/>
            <person name="Berlin A.M."/>
            <person name="Chapman S.B."/>
            <person name="Dewar J."/>
            <person name="Goldberg J."/>
            <person name="Griggs A."/>
            <person name="Gujja S."/>
            <person name="Hansen M."/>
            <person name="Howarth C."/>
            <person name="Imamovic A."/>
            <person name="Larimer J."/>
            <person name="McCowan C."/>
            <person name="Murphy C."/>
            <person name="Neiman D."/>
            <person name="Pearson M."/>
            <person name="Priest M."/>
            <person name="Roberts A."/>
            <person name="Saif S."/>
            <person name="Shea T."/>
            <person name="Sisk P."/>
            <person name="Sykes S."/>
            <person name="Wortman J."/>
            <person name="Nusbaum C."/>
            <person name="Birren B."/>
        </authorList>
    </citation>
    <scope>NUCLEOTIDE SEQUENCE [LARGE SCALE GENOMIC DNA]</scope>
    <source>
        <strain evidence="16 17">ATCC BAA-351</strain>
    </source>
</reference>
<dbReference type="GO" id="GO:0046677">
    <property type="term" value="P:response to antibiotic"/>
    <property type="evidence" value="ECO:0007669"/>
    <property type="project" value="UniProtKB-KW"/>
</dbReference>
<keyword evidence="12" id="KW-0046">Antibiotic resistance</keyword>
<evidence type="ECO:0000256" key="14">
    <source>
        <dbReference type="SAM" id="Phobius"/>
    </source>
</evidence>
<dbReference type="PATRIC" id="fig|1158607.3.peg.3466"/>
<dbReference type="OrthoDB" id="2081604at2"/>
<feature type="transmembrane region" description="Helical" evidence="14">
    <location>
        <begin position="325"/>
        <end position="343"/>
    </location>
</feature>
<evidence type="ECO:0000256" key="6">
    <source>
        <dbReference type="ARBA" id="ARBA00022475"/>
    </source>
</evidence>
<dbReference type="InterPro" id="IPR036259">
    <property type="entry name" value="MFS_trans_sf"/>
</dbReference>
<evidence type="ECO:0000256" key="7">
    <source>
        <dbReference type="ARBA" id="ARBA00022692"/>
    </source>
</evidence>
<feature type="transmembrane region" description="Helical" evidence="14">
    <location>
        <begin position="41"/>
        <end position="69"/>
    </location>
</feature>
<feature type="transmembrane region" description="Helical" evidence="14">
    <location>
        <begin position="428"/>
        <end position="448"/>
    </location>
</feature>
<dbReference type="GO" id="GO:0005886">
    <property type="term" value="C:plasma membrane"/>
    <property type="evidence" value="ECO:0007669"/>
    <property type="project" value="UniProtKB-SubCell"/>
</dbReference>
<feature type="domain" description="Major facilitator superfamily (MFS) profile" evidence="15">
    <location>
        <begin position="12"/>
        <end position="452"/>
    </location>
</feature>
<evidence type="ECO:0000256" key="2">
    <source>
        <dbReference type="ARBA" id="ARBA00004651"/>
    </source>
</evidence>
<evidence type="ECO:0000256" key="8">
    <source>
        <dbReference type="ARBA" id="ARBA00022781"/>
    </source>
</evidence>
<evidence type="ECO:0000313" key="16">
    <source>
        <dbReference type="EMBL" id="EOH90933.1"/>
    </source>
</evidence>
<evidence type="ECO:0000256" key="1">
    <source>
        <dbReference type="ARBA" id="ARBA00003279"/>
    </source>
</evidence>
<comment type="caution">
    <text evidence="16">The sequence shown here is derived from an EMBL/GenBank/DDBJ whole genome shotgun (WGS) entry which is preliminary data.</text>
</comment>
<protein>
    <recommendedName>
        <fullName evidence="13">Tetracycline resistance protein</fullName>
    </recommendedName>
</protein>
<name>R2Q6R5_9ENTE</name>
<keyword evidence="8" id="KW-0375">Hydrogen ion transport</keyword>
<dbReference type="SUPFAM" id="SSF103473">
    <property type="entry name" value="MFS general substrate transporter"/>
    <property type="match status" value="1"/>
</dbReference>
<dbReference type="PANTHER" id="PTHR23501:SF188">
    <property type="entry name" value="TETRACYCLINE RESISTANCE PROTEIN"/>
    <property type="match status" value="1"/>
</dbReference>
<keyword evidence="11 14" id="KW-0472">Membrane</keyword>
<feature type="transmembrane region" description="Helical" evidence="14">
    <location>
        <begin position="140"/>
        <end position="162"/>
    </location>
</feature>
<comment type="subcellular location">
    <subcellularLocation>
        <location evidence="2">Cell membrane</location>
        <topology evidence="2">Multi-pass membrane protein</topology>
    </subcellularLocation>
</comment>
<dbReference type="GO" id="GO:1902600">
    <property type="term" value="P:proton transmembrane transport"/>
    <property type="evidence" value="ECO:0007669"/>
    <property type="project" value="UniProtKB-KW"/>
</dbReference>
<dbReference type="Proteomes" id="UP000013782">
    <property type="component" value="Unassembled WGS sequence"/>
</dbReference>
<dbReference type="Gene3D" id="1.20.1720.10">
    <property type="entry name" value="Multidrug resistance protein D"/>
    <property type="match status" value="1"/>
</dbReference>
<dbReference type="EMBL" id="AJAQ01000035">
    <property type="protein sequence ID" value="EOH90933.1"/>
    <property type="molecule type" value="Genomic_DNA"/>
</dbReference>
<evidence type="ECO:0000256" key="11">
    <source>
        <dbReference type="ARBA" id="ARBA00023136"/>
    </source>
</evidence>
<evidence type="ECO:0000256" key="10">
    <source>
        <dbReference type="ARBA" id="ARBA00023065"/>
    </source>
</evidence>
<evidence type="ECO:0000256" key="9">
    <source>
        <dbReference type="ARBA" id="ARBA00022989"/>
    </source>
</evidence>